<name>A0A367XLV4_9PROT</name>
<dbReference type="AlphaFoldDB" id="A0A367XLV4"/>
<dbReference type="RefSeq" id="WP_114086736.1">
    <property type="nucleotide sequence ID" value="NZ_JPWH01000001.1"/>
</dbReference>
<accession>A0A367XLV4</accession>
<evidence type="ECO:0000313" key="1">
    <source>
        <dbReference type="EMBL" id="RCK54150.1"/>
    </source>
</evidence>
<gene>
    <name evidence="1" type="ORF">TH25_02155</name>
</gene>
<proteinExistence type="predicted"/>
<sequence length="163" mass="19061">MIKILSSITLFWIIGILAAGCTTGPDIRKMPSPELQQLAAFVQEHKDDTTLPEGWHELDGDAIKNRFSGRFFKGYDTSRRGISYYYDILEDGRLRYGTGPYDMQNGTWWIEKSSWNMRSRGVTLKWFVLTDGTHLVMMRYFHNRRYFNILVESRRFQGSQTGE</sequence>
<evidence type="ECO:0000313" key="2">
    <source>
        <dbReference type="Proteomes" id="UP000252517"/>
    </source>
</evidence>
<dbReference type="EMBL" id="JPWH01000001">
    <property type="protein sequence ID" value="RCK54150.1"/>
    <property type="molecule type" value="Genomic_DNA"/>
</dbReference>
<protein>
    <recommendedName>
        <fullName evidence="3">Lipoprotein</fullName>
    </recommendedName>
</protein>
<dbReference type="OrthoDB" id="9992893at2"/>
<comment type="caution">
    <text evidence="1">The sequence shown here is derived from an EMBL/GenBank/DDBJ whole genome shotgun (WGS) entry which is preliminary data.</text>
</comment>
<evidence type="ECO:0008006" key="3">
    <source>
        <dbReference type="Google" id="ProtNLM"/>
    </source>
</evidence>
<dbReference type="PROSITE" id="PS51257">
    <property type="entry name" value="PROKAR_LIPOPROTEIN"/>
    <property type="match status" value="1"/>
</dbReference>
<organism evidence="1 2">
    <name type="scientific">Thalassospira profundimaris</name>
    <dbReference type="NCBI Taxonomy" id="502049"/>
    <lineage>
        <taxon>Bacteria</taxon>
        <taxon>Pseudomonadati</taxon>
        <taxon>Pseudomonadota</taxon>
        <taxon>Alphaproteobacteria</taxon>
        <taxon>Rhodospirillales</taxon>
        <taxon>Thalassospiraceae</taxon>
        <taxon>Thalassospira</taxon>
    </lineage>
</organism>
<dbReference type="Proteomes" id="UP000252517">
    <property type="component" value="Unassembled WGS sequence"/>
</dbReference>
<reference evidence="1 2" key="1">
    <citation type="submission" date="2014-07" db="EMBL/GenBank/DDBJ databases">
        <title>Draft genome sequence of Thalassospira profundimaris S25-3-2.</title>
        <authorList>
            <person name="Lai Q."/>
            <person name="Shao Z."/>
        </authorList>
    </citation>
    <scope>NUCLEOTIDE SEQUENCE [LARGE SCALE GENOMIC DNA]</scope>
    <source>
        <strain evidence="1 2">S25-3-2</strain>
    </source>
</reference>